<name>A0A816AK97_9BILA</name>
<accession>A0A816AK97</accession>
<feature type="non-terminal residue" evidence="2">
    <location>
        <position position="1"/>
    </location>
</feature>
<dbReference type="Proteomes" id="UP000663870">
    <property type="component" value="Unassembled WGS sequence"/>
</dbReference>
<feature type="non-terminal residue" evidence="2">
    <location>
        <position position="60"/>
    </location>
</feature>
<dbReference type="EMBL" id="CAJNOH010003568">
    <property type="protein sequence ID" value="CAF1341080.1"/>
    <property type="molecule type" value="Genomic_DNA"/>
</dbReference>
<proteinExistence type="predicted"/>
<dbReference type="EMBL" id="CAJNOL010004918">
    <property type="protein sequence ID" value="CAF1596875.1"/>
    <property type="molecule type" value="Genomic_DNA"/>
</dbReference>
<reference evidence="2" key="1">
    <citation type="submission" date="2021-02" db="EMBL/GenBank/DDBJ databases">
        <authorList>
            <person name="Nowell W R."/>
        </authorList>
    </citation>
    <scope>NUCLEOTIDE SEQUENCE</scope>
</reference>
<dbReference type="Proteomes" id="UP000663854">
    <property type="component" value="Unassembled WGS sequence"/>
</dbReference>
<evidence type="ECO:0000313" key="2">
    <source>
        <dbReference type="EMBL" id="CAF1596875.1"/>
    </source>
</evidence>
<evidence type="ECO:0000313" key="1">
    <source>
        <dbReference type="EMBL" id="CAF1341080.1"/>
    </source>
</evidence>
<sequence>MRSLCVGGETVSSNSLTDPHLVTVGDHVRLNIGAYVQCHTFEQRLLKLAPVTINHSSVLM</sequence>
<keyword evidence="3" id="KW-1185">Reference proteome</keyword>
<protein>
    <submittedName>
        <fullName evidence="2">Uncharacterized protein</fullName>
    </submittedName>
</protein>
<dbReference type="AlphaFoldDB" id="A0A816AK97"/>
<evidence type="ECO:0000313" key="3">
    <source>
        <dbReference type="Proteomes" id="UP000663870"/>
    </source>
</evidence>
<comment type="caution">
    <text evidence="2">The sequence shown here is derived from an EMBL/GenBank/DDBJ whole genome shotgun (WGS) entry which is preliminary data.</text>
</comment>
<gene>
    <name evidence="2" type="ORF">JXQ802_LOCUS47844</name>
    <name evidence="1" type="ORF">PYM288_LOCUS31896</name>
</gene>
<organism evidence="2 3">
    <name type="scientific">Rotaria sordida</name>
    <dbReference type="NCBI Taxonomy" id="392033"/>
    <lineage>
        <taxon>Eukaryota</taxon>
        <taxon>Metazoa</taxon>
        <taxon>Spiralia</taxon>
        <taxon>Gnathifera</taxon>
        <taxon>Rotifera</taxon>
        <taxon>Eurotatoria</taxon>
        <taxon>Bdelloidea</taxon>
        <taxon>Philodinida</taxon>
        <taxon>Philodinidae</taxon>
        <taxon>Rotaria</taxon>
    </lineage>
</organism>